<organism evidence="1 3">
    <name type="scientific">Medicago truncatula</name>
    <name type="common">Barrel medic</name>
    <name type="synonym">Medicago tribuloides</name>
    <dbReference type="NCBI Taxonomy" id="3880"/>
    <lineage>
        <taxon>Eukaryota</taxon>
        <taxon>Viridiplantae</taxon>
        <taxon>Streptophyta</taxon>
        <taxon>Embryophyta</taxon>
        <taxon>Tracheophyta</taxon>
        <taxon>Spermatophyta</taxon>
        <taxon>Magnoliopsida</taxon>
        <taxon>eudicotyledons</taxon>
        <taxon>Gunneridae</taxon>
        <taxon>Pentapetalae</taxon>
        <taxon>rosids</taxon>
        <taxon>fabids</taxon>
        <taxon>Fabales</taxon>
        <taxon>Fabaceae</taxon>
        <taxon>Papilionoideae</taxon>
        <taxon>50 kb inversion clade</taxon>
        <taxon>NPAAA clade</taxon>
        <taxon>Hologalegina</taxon>
        <taxon>IRL clade</taxon>
        <taxon>Trifolieae</taxon>
        <taxon>Medicago</taxon>
    </lineage>
</organism>
<dbReference type="HOGENOM" id="CLU_1770811_0_0_1"/>
<name>A0A072UVP7_MEDTR</name>
<reference evidence="2" key="3">
    <citation type="submission" date="2015-04" db="UniProtKB">
        <authorList>
            <consortium name="EnsemblPlants"/>
        </authorList>
    </citation>
    <scope>IDENTIFICATION</scope>
    <source>
        <strain evidence="2">cv. Jemalong A17</strain>
    </source>
</reference>
<reference evidence="1 3" key="1">
    <citation type="journal article" date="2011" name="Nature">
        <title>The Medicago genome provides insight into the evolution of rhizobial symbioses.</title>
        <authorList>
            <person name="Young N.D."/>
            <person name="Debelle F."/>
            <person name="Oldroyd G.E."/>
            <person name="Geurts R."/>
            <person name="Cannon S.B."/>
            <person name="Udvardi M.K."/>
            <person name="Benedito V.A."/>
            <person name="Mayer K.F."/>
            <person name="Gouzy J."/>
            <person name="Schoof H."/>
            <person name="Van de Peer Y."/>
            <person name="Proost S."/>
            <person name="Cook D.R."/>
            <person name="Meyers B.C."/>
            <person name="Spannagl M."/>
            <person name="Cheung F."/>
            <person name="De Mita S."/>
            <person name="Krishnakumar V."/>
            <person name="Gundlach H."/>
            <person name="Zhou S."/>
            <person name="Mudge J."/>
            <person name="Bharti A.K."/>
            <person name="Murray J.D."/>
            <person name="Naoumkina M.A."/>
            <person name="Rosen B."/>
            <person name="Silverstein K.A."/>
            <person name="Tang H."/>
            <person name="Rombauts S."/>
            <person name="Zhao P.X."/>
            <person name="Zhou P."/>
            <person name="Barbe V."/>
            <person name="Bardou P."/>
            <person name="Bechner M."/>
            <person name="Bellec A."/>
            <person name="Berger A."/>
            <person name="Berges H."/>
            <person name="Bidwell S."/>
            <person name="Bisseling T."/>
            <person name="Choisne N."/>
            <person name="Couloux A."/>
            <person name="Denny R."/>
            <person name="Deshpande S."/>
            <person name="Dai X."/>
            <person name="Doyle J.J."/>
            <person name="Dudez A.M."/>
            <person name="Farmer A.D."/>
            <person name="Fouteau S."/>
            <person name="Franken C."/>
            <person name="Gibelin C."/>
            <person name="Gish J."/>
            <person name="Goldstein S."/>
            <person name="Gonzalez A.J."/>
            <person name="Green P.J."/>
            <person name="Hallab A."/>
            <person name="Hartog M."/>
            <person name="Hua A."/>
            <person name="Humphray S.J."/>
            <person name="Jeong D.H."/>
            <person name="Jing Y."/>
            <person name="Jocker A."/>
            <person name="Kenton S.M."/>
            <person name="Kim D.J."/>
            <person name="Klee K."/>
            <person name="Lai H."/>
            <person name="Lang C."/>
            <person name="Lin S."/>
            <person name="Macmil S.L."/>
            <person name="Magdelenat G."/>
            <person name="Matthews L."/>
            <person name="McCorrison J."/>
            <person name="Monaghan E.L."/>
            <person name="Mun J.H."/>
            <person name="Najar F.Z."/>
            <person name="Nicholson C."/>
            <person name="Noirot C."/>
            <person name="O'Bleness M."/>
            <person name="Paule C.R."/>
            <person name="Poulain J."/>
            <person name="Prion F."/>
            <person name="Qin B."/>
            <person name="Qu C."/>
            <person name="Retzel E.F."/>
            <person name="Riddle C."/>
            <person name="Sallet E."/>
            <person name="Samain S."/>
            <person name="Samson N."/>
            <person name="Sanders I."/>
            <person name="Saurat O."/>
            <person name="Scarpelli C."/>
            <person name="Schiex T."/>
            <person name="Segurens B."/>
            <person name="Severin A.J."/>
            <person name="Sherrier D.J."/>
            <person name="Shi R."/>
            <person name="Sims S."/>
            <person name="Singer S.R."/>
            <person name="Sinharoy S."/>
            <person name="Sterck L."/>
            <person name="Viollet A."/>
            <person name="Wang B.B."/>
            <person name="Wang K."/>
            <person name="Wang M."/>
            <person name="Wang X."/>
            <person name="Warfsmann J."/>
            <person name="Weissenbach J."/>
            <person name="White D.D."/>
            <person name="White J.D."/>
            <person name="Wiley G.B."/>
            <person name="Wincker P."/>
            <person name="Xing Y."/>
            <person name="Yang L."/>
            <person name="Yao Z."/>
            <person name="Ying F."/>
            <person name="Zhai J."/>
            <person name="Zhou L."/>
            <person name="Zuber A."/>
            <person name="Denarie J."/>
            <person name="Dixon R.A."/>
            <person name="May G.D."/>
            <person name="Schwartz D.C."/>
            <person name="Rogers J."/>
            <person name="Quetier F."/>
            <person name="Town C.D."/>
            <person name="Roe B.A."/>
        </authorList>
    </citation>
    <scope>NUCLEOTIDE SEQUENCE [LARGE SCALE GENOMIC DNA]</scope>
    <source>
        <strain evidence="1">A17</strain>
        <strain evidence="2 3">cv. Jemalong A17</strain>
    </source>
</reference>
<evidence type="ECO:0000313" key="3">
    <source>
        <dbReference type="Proteomes" id="UP000002051"/>
    </source>
</evidence>
<keyword evidence="3" id="KW-1185">Reference proteome</keyword>
<proteinExistence type="predicted"/>
<gene>
    <name evidence="1" type="ordered locus">MTR_4g056200</name>
</gene>
<dbReference type="Proteomes" id="UP000002051">
    <property type="component" value="Chromosome 4"/>
</dbReference>
<dbReference type="AlphaFoldDB" id="A0A072UVP7"/>
<accession>A0A072UVP7</accession>
<dbReference type="EnsemblPlants" id="KEH29920">
    <property type="protein sequence ID" value="KEH29920"/>
    <property type="gene ID" value="MTR_4g056200"/>
</dbReference>
<evidence type="ECO:0000313" key="2">
    <source>
        <dbReference type="EnsemblPlants" id="KEH29920"/>
    </source>
</evidence>
<sequence length="168" mass="19988">MYVNNDPNMANHSMCRNTREYNPAMDYLVRLNSTFEKQHISFNQLLDFNLQRETVLDVMAGSSLMEGTGEVSLIPYWQLVRHRRRRFGLDKVLLEQDGKQLRICHWDWVKLHPWSLLLRLQLMLAFEPLLELQLIFAKLPVKPPKYSVSLTWCELTLDEDSWDTFEMD</sequence>
<dbReference type="EMBL" id="CM001220">
    <property type="protein sequence ID" value="KEH29920.1"/>
    <property type="molecule type" value="Genomic_DNA"/>
</dbReference>
<reference evidence="1 3" key="2">
    <citation type="journal article" date="2014" name="BMC Genomics">
        <title>An improved genome release (version Mt4.0) for the model legume Medicago truncatula.</title>
        <authorList>
            <person name="Tang H."/>
            <person name="Krishnakumar V."/>
            <person name="Bidwell S."/>
            <person name="Rosen B."/>
            <person name="Chan A."/>
            <person name="Zhou S."/>
            <person name="Gentzbittel L."/>
            <person name="Childs K.L."/>
            <person name="Yandell M."/>
            <person name="Gundlach H."/>
            <person name="Mayer K.F."/>
            <person name="Schwartz D.C."/>
            <person name="Town C.D."/>
        </authorList>
    </citation>
    <scope>GENOME REANNOTATION</scope>
    <source>
        <strain evidence="1">A17</strain>
        <strain evidence="2 3">cv. Jemalong A17</strain>
    </source>
</reference>
<evidence type="ECO:0000313" key="1">
    <source>
        <dbReference type="EMBL" id="KEH29920.1"/>
    </source>
</evidence>
<protein>
    <submittedName>
        <fullName evidence="1 2">Uncharacterized protein</fullName>
    </submittedName>
</protein>